<protein>
    <submittedName>
        <fullName evidence="1">Uncharacterized protein</fullName>
    </submittedName>
</protein>
<name>A0A4Y7TLE3_COPMI</name>
<dbReference type="EMBL" id="QPFP01000009">
    <property type="protein sequence ID" value="TEB34804.1"/>
    <property type="molecule type" value="Genomic_DNA"/>
</dbReference>
<evidence type="ECO:0000313" key="1">
    <source>
        <dbReference type="EMBL" id="TEB34804.1"/>
    </source>
</evidence>
<dbReference type="Proteomes" id="UP000298030">
    <property type="component" value="Unassembled WGS sequence"/>
</dbReference>
<dbReference type="AlphaFoldDB" id="A0A4Y7TLE3"/>
<evidence type="ECO:0000313" key="2">
    <source>
        <dbReference type="Proteomes" id="UP000298030"/>
    </source>
</evidence>
<comment type="caution">
    <text evidence="1">The sequence shown here is derived from an EMBL/GenBank/DDBJ whole genome shotgun (WGS) entry which is preliminary data.</text>
</comment>
<accession>A0A4Y7TLE3</accession>
<organism evidence="1 2">
    <name type="scientific">Coprinellus micaceus</name>
    <name type="common">Glistening ink-cap mushroom</name>
    <name type="synonym">Coprinus micaceus</name>
    <dbReference type="NCBI Taxonomy" id="71717"/>
    <lineage>
        <taxon>Eukaryota</taxon>
        <taxon>Fungi</taxon>
        <taxon>Dikarya</taxon>
        <taxon>Basidiomycota</taxon>
        <taxon>Agaricomycotina</taxon>
        <taxon>Agaricomycetes</taxon>
        <taxon>Agaricomycetidae</taxon>
        <taxon>Agaricales</taxon>
        <taxon>Agaricineae</taxon>
        <taxon>Psathyrellaceae</taxon>
        <taxon>Coprinellus</taxon>
    </lineage>
</organism>
<gene>
    <name evidence="1" type="ORF">FA13DRAFT_1506283</name>
</gene>
<keyword evidence="2" id="KW-1185">Reference proteome</keyword>
<reference evidence="1 2" key="1">
    <citation type="journal article" date="2019" name="Nat. Ecol. Evol.">
        <title>Megaphylogeny resolves global patterns of mushroom evolution.</title>
        <authorList>
            <person name="Varga T."/>
            <person name="Krizsan K."/>
            <person name="Foldi C."/>
            <person name="Dima B."/>
            <person name="Sanchez-Garcia M."/>
            <person name="Sanchez-Ramirez S."/>
            <person name="Szollosi G.J."/>
            <person name="Szarkandi J.G."/>
            <person name="Papp V."/>
            <person name="Albert L."/>
            <person name="Andreopoulos W."/>
            <person name="Angelini C."/>
            <person name="Antonin V."/>
            <person name="Barry K.W."/>
            <person name="Bougher N.L."/>
            <person name="Buchanan P."/>
            <person name="Buyck B."/>
            <person name="Bense V."/>
            <person name="Catcheside P."/>
            <person name="Chovatia M."/>
            <person name="Cooper J."/>
            <person name="Damon W."/>
            <person name="Desjardin D."/>
            <person name="Finy P."/>
            <person name="Geml J."/>
            <person name="Haridas S."/>
            <person name="Hughes K."/>
            <person name="Justo A."/>
            <person name="Karasinski D."/>
            <person name="Kautmanova I."/>
            <person name="Kiss B."/>
            <person name="Kocsube S."/>
            <person name="Kotiranta H."/>
            <person name="LaButti K.M."/>
            <person name="Lechner B.E."/>
            <person name="Liimatainen K."/>
            <person name="Lipzen A."/>
            <person name="Lukacs Z."/>
            <person name="Mihaltcheva S."/>
            <person name="Morgado L.N."/>
            <person name="Niskanen T."/>
            <person name="Noordeloos M.E."/>
            <person name="Ohm R.A."/>
            <person name="Ortiz-Santana B."/>
            <person name="Ovrebo C."/>
            <person name="Racz N."/>
            <person name="Riley R."/>
            <person name="Savchenko A."/>
            <person name="Shiryaev A."/>
            <person name="Soop K."/>
            <person name="Spirin V."/>
            <person name="Szebenyi C."/>
            <person name="Tomsovsky M."/>
            <person name="Tulloss R.E."/>
            <person name="Uehling J."/>
            <person name="Grigoriev I.V."/>
            <person name="Vagvolgyi C."/>
            <person name="Papp T."/>
            <person name="Martin F.M."/>
            <person name="Miettinen O."/>
            <person name="Hibbett D.S."/>
            <person name="Nagy L.G."/>
        </authorList>
    </citation>
    <scope>NUCLEOTIDE SEQUENCE [LARGE SCALE GENOMIC DNA]</scope>
    <source>
        <strain evidence="1 2">FP101781</strain>
    </source>
</reference>
<sequence length="121" mass="13700">MPSCIFSLRRPTIPSCLSLVTADGFQRVFRLLASGECGEGGNRDTPSYWCSRTGTPVLMFSSEDRWAYLYIALMDFVLPKSLRAWWREEFCYVNEPSGRGGYSRTVSSIIAQLDIPNFLIV</sequence>
<proteinExistence type="predicted"/>